<evidence type="ECO:0000313" key="8">
    <source>
        <dbReference type="EMBL" id="MDT0442948.1"/>
    </source>
</evidence>
<evidence type="ECO:0000313" key="9">
    <source>
        <dbReference type="Proteomes" id="UP001183615"/>
    </source>
</evidence>
<proteinExistence type="inferred from homology"/>
<dbReference type="Gene3D" id="3.40.630.10">
    <property type="entry name" value="Zn peptidases"/>
    <property type="match status" value="1"/>
</dbReference>
<dbReference type="InterPro" id="IPR001261">
    <property type="entry name" value="ArgE/DapE_CS"/>
</dbReference>
<feature type="compositionally biased region" description="Basic and acidic residues" evidence="6">
    <location>
        <begin position="19"/>
        <end position="30"/>
    </location>
</feature>
<evidence type="ECO:0000256" key="6">
    <source>
        <dbReference type="SAM" id="MobiDB-lite"/>
    </source>
</evidence>
<dbReference type="RefSeq" id="WP_311617319.1">
    <property type="nucleotide sequence ID" value="NZ_JAVREV010000004.1"/>
</dbReference>
<gene>
    <name evidence="8" type="ORF">RM779_10105</name>
</gene>
<dbReference type="PANTHER" id="PTHR43808">
    <property type="entry name" value="ACETYLORNITHINE DEACETYLASE"/>
    <property type="match status" value="1"/>
</dbReference>
<dbReference type="EMBL" id="JAVREV010000004">
    <property type="protein sequence ID" value="MDT0442948.1"/>
    <property type="molecule type" value="Genomic_DNA"/>
</dbReference>
<dbReference type="SUPFAM" id="SSF55031">
    <property type="entry name" value="Bacterial exopeptidase dimerisation domain"/>
    <property type="match status" value="1"/>
</dbReference>
<evidence type="ECO:0000256" key="2">
    <source>
        <dbReference type="ARBA" id="ARBA00006247"/>
    </source>
</evidence>
<dbReference type="Gene3D" id="3.30.70.360">
    <property type="match status" value="1"/>
</dbReference>
<dbReference type="InterPro" id="IPR050072">
    <property type="entry name" value="Peptidase_M20A"/>
</dbReference>
<evidence type="ECO:0000259" key="7">
    <source>
        <dbReference type="Pfam" id="PF07687"/>
    </source>
</evidence>
<evidence type="ECO:0000256" key="1">
    <source>
        <dbReference type="ARBA" id="ARBA00001947"/>
    </source>
</evidence>
<feature type="domain" description="Peptidase M20 dimerisation" evidence="7">
    <location>
        <begin position="217"/>
        <end position="344"/>
    </location>
</feature>
<dbReference type="PIRSF" id="PIRSF036696">
    <property type="entry name" value="ACY-1"/>
    <property type="match status" value="1"/>
</dbReference>
<comment type="caution">
    <text evidence="8">The sequence shown here is derived from an EMBL/GenBank/DDBJ whole genome shotgun (WGS) entry which is preliminary data.</text>
</comment>
<dbReference type="Proteomes" id="UP001183615">
    <property type="component" value="Unassembled WGS sequence"/>
</dbReference>
<comment type="similarity">
    <text evidence="2">Belongs to the peptidase M20A family.</text>
</comment>
<organism evidence="8 9">
    <name type="scientific">Streptomyces johnsoniae</name>
    <dbReference type="NCBI Taxonomy" id="3075532"/>
    <lineage>
        <taxon>Bacteria</taxon>
        <taxon>Bacillati</taxon>
        <taxon>Actinomycetota</taxon>
        <taxon>Actinomycetes</taxon>
        <taxon>Kitasatosporales</taxon>
        <taxon>Streptomycetaceae</taxon>
        <taxon>Streptomyces</taxon>
    </lineage>
</organism>
<accession>A0ABU2S1R9</accession>
<keyword evidence="4" id="KW-0378">Hydrolase</keyword>
<dbReference type="PANTHER" id="PTHR43808:SF8">
    <property type="entry name" value="PEPTIDASE M20 DIMERISATION DOMAIN-CONTAINING PROTEIN"/>
    <property type="match status" value="1"/>
</dbReference>
<dbReference type="CDD" id="cd05675">
    <property type="entry name" value="M20_yscS_like"/>
    <property type="match status" value="1"/>
</dbReference>
<keyword evidence="9" id="KW-1185">Reference proteome</keyword>
<protein>
    <submittedName>
        <fullName evidence="8">M20/M25/M40 family metallo-hydrolase</fullName>
    </submittedName>
</protein>
<dbReference type="PROSITE" id="PS00758">
    <property type="entry name" value="ARGE_DAPE_CPG2_1"/>
    <property type="match status" value="1"/>
</dbReference>
<sequence length="457" mass="49373">MEAEPTAGGGSVSQSSPTPDHDGGSRRAEEEVVGLCRDLIRIDTSNYGDDSGPGERAAAEYVAEQLAEVGLEPRIFESRPGRASTVARIEGADPSRPALLIHGHTDVVPANAEDWTHHPFSGEIADGCVWGRGAVDMKDMDAMTLAVVRERLRTGRKPPRDVVVAFLADEEAGGVYGARHLVDHHPELFEGVDEAISEVGGFSFTVNENLRLYLVETAQKGMHWMRLTVEGTAGHGSMTNNDNAITELCEAVARLGRHKFPVRVTKTVRSFLDELSDALGTELDPENMEETLDRLGGIAKIIGATLQNTAAPTQLGAGYKVNVIPGQATAHVDGRFLPGFEEEFLADLDRLLGPRVRREDVHADKALETTFDGALVEAMQSALQAEDPIARAVPYMLSGGTDAKSFDDLGIRGFGFAPLKLPPELDFAGMFHGVDERVPVDGLKFGVRVLDRFLDQC</sequence>
<evidence type="ECO:0000256" key="3">
    <source>
        <dbReference type="ARBA" id="ARBA00022723"/>
    </source>
</evidence>
<dbReference type="Pfam" id="PF07687">
    <property type="entry name" value="M20_dimer"/>
    <property type="match status" value="1"/>
</dbReference>
<dbReference type="Pfam" id="PF01546">
    <property type="entry name" value="Peptidase_M20"/>
    <property type="match status" value="1"/>
</dbReference>
<dbReference type="InterPro" id="IPR002933">
    <property type="entry name" value="Peptidase_M20"/>
</dbReference>
<dbReference type="InterPro" id="IPR011650">
    <property type="entry name" value="Peptidase_M20_dimer"/>
</dbReference>
<feature type="region of interest" description="Disordered" evidence="6">
    <location>
        <begin position="1"/>
        <end position="30"/>
    </location>
</feature>
<reference evidence="9" key="1">
    <citation type="submission" date="2023-07" db="EMBL/GenBank/DDBJ databases">
        <title>30 novel species of actinomycetes from the DSMZ collection.</title>
        <authorList>
            <person name="Nouioui I."/>
        </authorList>
    </citation>
    <scope>NUCLEOTIDE SEQUENCE [LARGE SCALE GENOMIC DNA]</scope>
    <source>
        <strain evidence="9">DSM 41886</strain>
    </source>
</reference>
<dbReference type="Gene3D" id="1.10.150.900">
    <property type="match status" value="1"/>
</dbReference>
<dbReference type="SUPFAM" id="SSF53187">
    <property type="entry name" value="Zn-dependent exopeptidases"/>
    <property type="match status" value="1"/>
</dbReference>
<evidence type="ECO:0000256" key="4">
    <source>
        <dbReference type="ARBA" id="ARBA00022801"/>
    </source>
</evidence>
<name>A0ABU2S1R9_9ACTN</name>
<keyword evidence="5" id="KW-0862">Zinc</keyword>
<keyword evidence="3" id="KW-0479">Metal-binding</keyword>
<dbReference type="NCBIfam" id="NF005913">
    <property type="entry name" value="PRK07906.1"/>
    <property type="match status" value="1"/>
</dbReference>
<comment type="cofactor">
    <cofactor evidence="1">
        <name>Zn(2+)</name>
        <dbReference type="ChEBI" id="CHEBI:29105"/>
    </cofactor>
</comment>
<dbReference type="InterPro" id="IPR036264">
    <property type="entry name" value="Bact_exopeptidase_dim_dom"/>
</dbReference>
<evidence type="ECO:0000256" key="5">
    <source>
        <dbReference type="ARBA" id="ARBA00022833"/>
    </source>
</evidence>